<dbReference type="EMBL" id="KV749325">
    <property type="protein sequence ID" value="OCL09970.1"/>
    <property type="molecule type" value="Genomic_DNA"/>
</dbReference>
<dbReference type="Proteomes" id="UP000250140">
    <property type="component" value="Unassembled WGS sequence"/>
</dbReference>
<keyword evidence="6" id="KW-1185">Reference proteome</keyword>
<dbReference type="AlphaFoldDB" id="A0A8E2F3M6"/>
<feature type="compositionally biased region" description="Basic and acidic residues" evidence="3">
    <location>
        <begin position="455"/>
        <end position="474"/>
    </location>
</feature>
<sequence length="474" mass="51456">MASAGTFDIASKEKLAELITAANLQYSLKNYSAAADIFSEATELQAEINGEMAPENAELLYQYGRCLYKVAVAKSDVLGGKVAAEERNDKSKKAKKNTAESSRSVGNANDTETLPAVAGESDHGRGTGNKEGKTVENKAYFQLIGDENWDTDSESGEDAEGDGDAEDEGDDDDFANAYEILDVGRVLLSRQLEALTLESTNGSTKNKGKGKPKAPTEESPEVRLIKERLADTHDLQAEISLENERFTDAISDARAALELRKQLHPQESSLIAEGHYKLSLALEFASVTAVREAQREQDTGPAEKPEDAQVDMELREEAAVEMAAAIKSLELRTKKEESELSNLSPQKKEEQQKSIADAKEMIEEMKQRLHDLRVDPTKQANPLAALTESADPALFSGLLGSILSTDPIAQKARIEEASKGANDLTNLVRHKKKPVQPETPNKGSANGNGNGKRKLAADGDDRTEGKRAKTEETQ</sequence>
<evidence type="ECO:0000256" key="1">
    <source>
        <dbReference type="ARBA" id="ARBA00022737"/>
    </source>
</evidence>
<dbReference type="GO" id="GO:0034080">
    <property type="term" value="P:CENP-A containing chromatin assembly"/>
    <property type="evidence" value="ECO:0007669"/>
    <property type="project" value="TreeGrafter"/>
</dbReference>
<feature type="region of interest" description="Disordered" evidence="3">
    <location>
        <begin position="198"/>
        <end position="220"/>
    </location>
</feature>
<dbReference type="PANTHER" id="PTHR15081">
    <property type="entry name" value="NUCLEAR AUTOANTIGENIC SPERM PROTEIN NASP -RELATED"/>
    <property type="match status" value="1"/>
</dbReference>
<gene>
    <name evidence="5" type="ORF">AOQ84DRAFT_438640</name>
</gene>
<dbReference type="InterPro" id="IPR011990">
    <property type="entry name" value="TPR-like_helical_dom_sf"/>
</dbReference>
<reference evidence="5 6" key="1">
    <citation type="journal article" date="2016" name="Nat. Commun.">
        <title>Ectomycorrhizal ecology is imprinted in the genome of the dominant symbiotic fungus Cenococcum geophilum.</title>
        <authorList>
            <consortium name="DOE Joint Genome Institute"/>
            <person name="Peter M."/>
            <person name="Kohler A."/>
            <person name="Ohm R.A."/>
            <person name="Kuo A."/>
            <person name="Krutzmann J."/>
            <person name="Morin E."/>
            <person name="Arend M."/>
            <person name="Barry K.W."/>
            <person name="Binder M."/>
            <person name="Choi C."/>
            <person name="Clum A."/>
            <person name="Copeland A."/>
            <person name="Grisel N."/>
            <person name="Haridas S."/>
            <person name="Kipfer T."/>
            <person name="LaButti K."/>
            <person name="Lindquist E."/>
            <person name="Lipzen A."/>
            <person name="Maire R."/>
            <person name="Meier B."/>
            <person name="Mihaltcheva S."/>
            <person name="Molinier V."/>
            <person name="Murat C."/>
            <person name="Poggeler S."/>
            <person name="Quandt C.A."/>
            <person name="Sperisen C."/>
            <person name="Tritt A."/>
            <person name="Tisserant E."/>
            <person name="Crous P.W."/>
            <person name="Henrissat B."/>
            <person name="Nehls U."/>
            <person name="Egli S."/>
            <person name="Spatafora J.W."/>
            <person name="Grigoriev I.V."/>
            <person name="Martin F.M."/>
        </authorList>
    </citation>
    <scope>NUCLEOTIDE SEQUENCE [LARGE SCALE GENOMIC DNA]</scope>
    <source>
        <strain evidence="5 6">CBS 207.34</strain>
    </source>
</reference>
<evidence type="ECO:0000256" key="3">
    <source>
        <dbReference type="SAM" id="MobiDB-lite"/>
    </source>
</evidence>
<feature type="region of interest" description="Disordered" evidence="3">
    <location>
        <begin position="85"/>
        <end position="172"/>
    </location>
</feature>
<dbReference type="Pfam" id="PF10516">
    <property type="entry name" value="SHNi-TPR"/>
    <property type="match status" value="1"/>
</dbReference>
<keyword evidence="2" id="KW-0802">TPR repeat</keyword>
<dbReference type="InterPro" id="IPR051730">
    <property type="entry name" value="NASP-like"/>
</dbReference>
<dbReference type="Gene3D" id="1.25.40.10">
    <property type="entry name" value="Tetratricopeptide repeat domain"/>
    <property type="match status" value="1"/>
</dbReference>
<keyword evidence="1" id="KW-0677">Repeat</keyword>
<evidence type="ECO:0000313" key="6">
    <source>
        <dbReference type="Proteomes" id="UP000250140"/>
    </source>
</evidence>
<feature type="region of interest" description="Disordered" evidence="3">
    <location>
        <begin position="414"/>
        <end position="474"/>
    </location>
</feature>
<dbReference type="GO" id="GO:0042393">
    <property type="term" value="F:histone binding"/>
    <property type="evidence" value="ECO:0007669"/>
    <property type="project" value="TreeGrafter"/>
</dbReference>
<feature type="domain" description="Tetratricopeptide SHNi-TPR" evidence="4">
    <location>
        <begin position="230"/>
        <end position="267"/>
    </location>
</feature>
<feature type="compositionally biased region" description="Polar residues" evidence="3">
    <location>
        <begin position="99"/>
        <end position="112"/>
    </location>
</feature>
<name>A0A8E2F3M6_9PEZI</name>
<accession>A0A8E2F3M6</accession>
<dbReference type="GO" id="GO:0006335">
    <property type="term" value="P:DNA replication-dependent chromatin assembly"/>
    <property type="evidence" value="ECO:0007669"/>
    <property type="project" value="TreeGrafter"/>
</dbReference>
<feature type="region of interest" description="Disordered" evidence="3">
    <location>
        <begin position="334"/>
        <end position="354"/>
    </location>
</feature>
<dbReference type="SUPFAM" id="SSF48452">
    <property type="entry name" value="TPR-like"/>
    <property type="match status" value="1"/>
</dbReference>
<dbReference type="InterPro" id="IPR019544">
    <property type="entry name" value="Tetratricopeptide_SHNi-TPR_dom"/>
</dbReference>
<evidence type="ECO:0000313" key="5">
    <source>
        <dbReference type="EMBL" id="OCL09970.1"/>
    </source>
</evidence>
<dbReference type="OrthoDB" id="5587616at2759"/>
<dbReference type="GO" id="GO:0005654">
    <property type="term" value="C:nucleoplasm"/>
    <property type="evidence" value="ECO:0007669"/>
    <property type="project" value="TreeGrafter"/>
</dbReference>
<feature type="compositionally biased region" description="Acidic residues" evidence="3">
    <location>
        <begin position="147"/>
        <end position="172"/>
    </location>
</feature>
<organism evidence="5 6">
    <name type="scientific">Glonium stellatum</name>
    <dbReference type="NCBI Taxonomy" id="574774"/>
    <lineage>
        <taxon>Eukaryota</taxon>
        <taxon>Fungi</taxon>
        <taxon>Dikarya</taxon>
        <taxon>Ascomycota</taxon>
        <taxon>Pezizomycotina</taxon>
        <taxon>Dothideomycetes</taxon>
        <taxon>Pleosporomycetidae</taxon>
        <taxon>Gloniales</taxon>
        <taxon>Gloniaceae</taxon>
        <taxon>Glonium</taxon>
    </lineage>
</organism>
<evidence type="ECO:0000256" key="2">
    <source>
        <dbReference type="ARBA" id="ARBA00022803"/>
    </source>
</evidence>
<evidence type="ECO:0000259" key="4">
    <source>
        <dbReference type="Pfam" id="PF10516"/>
    </source>
</evidence>
<feature type="compositionally biased region" description="Basic and acidic residues" evidence="3">
    <location>
        <begin position="120"/>
        <end position="136"/>
    </location>
</feature>
<dbReference type="PANTHER" id="PTHR15081:SF1">
    <property type="entry name" value="NUCLEAR AUTOANTIGENIC SPERM PROTEIN"/>
    <property type="match status" value="1"/>
</dbReference>
<protein>
    <recommendedName>
        <fullName evidence="4">Tetratricopeptide SHNi-TPR domain-containing protein</fullName>
    </recommendedName>
</protein>
<proteinExistence type="predicted"/>